<dbReference type="Gene3D" id="2.160.20.120">
    <property type="match status" value="1"/>
</dbReference>
<reference evidence="3 4" key="1">
    <citation type="submission" date="2024-06" db="EMBL/GenBank/DDBJ databases">
        <authorList>
            <person name="Kaempfer P."/>
            <person name="Viver T."/>
        </authorList>
    </citation>
    <scope>NUCLEOTIDE SEQUENCE [LARGE SCALE GENOMIC DNA]</scope>
    <source>
        <strain evidence="3 4">ST-64</strain>
    </source>
</reference>
<proteinExistence type="predicted"/>
<organism evidence="3 4">
    <name type="scientific">Sphingomonas plantiphila</name>
    <dbReference type="NCBI Taxonomy" id="3163295"/>
    <lineage>
        <taxon>Bacteria</taxon>
        <taxon>Pseudomonadati</taxon>
        <taxon>Pseudomonadota</taxon>
        <taxon>Alphaproteobacteria</taxon>
        <taxon>Sphingomonadales</taxon>
        <taxon>Sphingomonadaceae</taxon>
        <taxon>Sphingomonas</taxon>
    </lineage>
</organism>
<evidence type="ECO:0000259" key="2">
    <source>
        <dbReference type="Pfam" id="PF10988"/>
    </source>
</evidence>
<gene>
    <name evidence="3" type="ORF">ABS767_05315</name>
</gene>
<feature type="signal peptide" evidence="1">
    <location>
        <begin position="1"/>
        <end position="20"/>
    </location>
</feature>
<protein>
    <submittedName>
        <fullName evidence="3">DUF2807 domain-containing protein</fullName>
    </submittedName>
</protein>
<feature type="chain" id="PRO_5045105931" evidence="1">
    <location>
        <begin position="21"/>
        <end position="236"/>
    </location>
</feature>
<feature type="domain" description="Putative auto-transporter adhesin head GIN" evidence="2">
    <location>
        <begin position="30"/>
        <end position="216"/>
    </location>
</feature>
<dbReference type="EMBL" id="JBELQC010000001">
    <property type="protein sequence ID" value="MFL9840375.1"/>
    <property type="molecule type" value="Genomic_DNA"/>
</dbReference>
<comment type="caution">
    <text evidence="3">The sequence shown here is derived from an EMBL/GenBank/DDBJ whole genome shotgun (WGS) entry which is preliminary data.</text>
</comment>
<accession>A0ABW8YME6</accession>
<evidence type="ECO:0000313" key="4">
    <source>
        <dbReference type="Proteomes" id="UP001629244"/>
    </source>
</evidence>
<dbReference type="Pfam" id="PF10988">
    <property type="entry name" value="DUF2807"/>
    <property type="match status" value="1"/>
</dbReference>
<keyword evidence="4" id="KW-1185">Reference proteome</keyword>
<name>A0ABW8YME6_9SPHN</name>
<keyword evidence="1" id="KW-0732">Signal</keyword>
<dbReference type="InterPro" id="IPR021255">
    <property type="entry name" value="DUF2807"/>
</dbReference>
<sequence length="236" mass="24099">MRLFLLPLLALATVAAQSPATERRTVMITAFERMRVDGPFVVKVTSGGPPGAVIAADRRAAQQIGIRNIGGQLVIGARDAGFEGWNASDGPATILVSARDLRAVTINGGGRVEVDRLRGQRVDLGVNGAGTLTIGTLDADQLAVTLTGTGAIALNGGLARTARFNTHGAGSIDAVGLSVNDLTVNSQSAGDSRFTARYTAAVSTLGTGAVRVLGNAACRLAGPGPAQCAGKTERRR</sequence>
<evidence type="ECO:0000256" key="1">
    <source>
        <dbReference type="SAM" id="SignalP"/>
    </source>
</evidence>
<dbReference type="RefSeq" id="WP_408077314.1">
    <property type="nucleotide sequence ID" value="NZ_JBELQC010000001.1"/>
</dbReference>
<dbReference type="Proteomes" id="UP001629244">
    <property type="component" value="Unassembled WGS sequence"/>
</dbReference>
<evidence type="ECO:0000313" key="3">
    <source>
        <dbReference type="EMBL" id="MFL9840375.1"/>
    </source>
</evidence>